<dbReference type="OMA" id="WIVIGAP"/>
<dbReference type="Proteomes" id="UP000001542">
    <property type="component" value="Unassembled WGS sequence"/>
</dbReference>
<dbReference type="Gene3D" id="2.130.10.130">
    <property type="entry name" value="Integrin alpha, N-terminal"/>
    <property type="match status" value="1"/>
</dbReference>
<dbReference type="RefSeq" id="XP_001313804.1">
    <property type="nucleotide sequence ID" value="XM_001313803.1"/>
</dbReference>
<evidence type="ECO:0000256" key="2">
    <source>
        <dbReference type="SAM" id="Phobius"/>
    </source>
</evidence>
<dbReference type="EMBL" id="DS113586">
    <property type="protein sequence ID" value="EAY00875.1"/>
    <property type="molecule type" value="Genomic_DNA"/>
</dbReference>
<dbReference type="VEuPathDB" id="TrichDB:TVAGG3_0980440"/>
<dbReference type="SUPFAM" id="SSF82171">
    <property type="entry name" value="DPP6 N-terminal domain-like"/>
    <property type="match status" value="1"/>
</dbReference>
<keyword evidence="2" id="KW-0812">Transmembrane</keyword>
<dbReference type="AlphaFoldDB" id="A2F2H5"/>
<dbReference type="InterPro" id="IPR013517">
    <property type="entry name" value="FG-GAP"/>
</dbReference>
<name>A2F2H5_TRIV3</name>
<dbReference type="InterPro" id="IPR028994">
    <property type="entry name" value="Integrin_alpha_N"/>
</dbReference>
<dbReference type="InParanoid" id="A2F2H5"/>
<keyword evidence="4" id="KW-1185">Reference proteome</keyword>
<keyword evidence="1" id="KW-0732">Signal</keyword>
<reference evidence="3" key="2">
    <citation type="journal article" date="2007" name="Science">
        <title>Draft genome sequence of the sexually transmitted pathogen Trichomonas vaginalis.</title>
        <authorList>
            <person name="Carlton J.M."/>
            <person name="Hirt R.P."/>
            <person name="Silva J.C."/>
            <person name="Delcher A.L."/>
            <person name="Schatz M."/>
            <person name="Zhao Q."/>
            <person name="Wortman J.R."/>
            <person name="Bidwell S.L."/>
            <person name="Alsmark U.C.M."/>
            <person name="Besteiro S."/>
            <person name="Sicheritz-Ponten T."/>
            <person name="Noel C.J."/>
            <person name="Dacks J.B."/>
            <person name="Foster P.G."/>
            <person name="Simillion C."/>
            <person name="Van de Peer Y."/>
            <person name="Miranda-Saavedra D."/>
            <person name="Barton G.J."/>
            <person name="Westrop G.D."/>
            <person name="Mueller S."/>
            <person name="Dessi D."/>
            <person name="Fiori P.L."/>
            <person name="Ren Q."/>
            <person name="Paulsen I."/>
            <person name="Zhang H."/>
            <person name="Bastida-Corcuera F.D."/>
            <person name="Simoes-Barbosa A."/>
            <person name="Brown M.T."/>
            <person name="Hayes R.D."/>
            <person name="Mukherjee M."/>
            <person name="Okumura C.Y."/>
            <person name="Schneider R."/>
            <person name="Smith A.J."/>
            <person name="Vanacova S."/>
            <person name="Villalvazo M."/>
            <person name="Haas B.J."/>
            <person name="Pertea M."/>
            <person name="Feldblyum T.V."/>
            <person name="Utterback T.R."/>
            <person name="Shu C.L."/>
            <person name="Osoegawa K."/>
            <person name="de Jong P.J."/>
            <person name="Hrdy I."/>
            <person name="Horvathova L."/>
            <person name="Zubacova Z."/>
            <person name="Dolezal P."/>
            <person name="Malik S.B."/>
            <person name="Logsdon J.M. Jr."/>
            <person name="Henze K."/>
            <person name="Gupta A."/>
            <person name="Wang C.C."/>
            <person name="Dunne R.L."/>
            <person name="Upcroft J.A."/>
            <person name="Upcroft P."/>
            <person name="White O."/>
            <person name="Salzberg S.L."/>
            <person name="Tang P."/>
            <person name="Chiu C.-H."/>
            <person name="Lee Y.-S."/>
            <person name="Embley T.M."/>
            <person name="Coombs G.H."/>
            <person name="Mottram J.C."/>
            <person name="Tachezy J."/>
            <person name="Fraser-Liggett C.M."/>
            <person name="Johnson P.J."/>
        </authorList>
    </citation>
    <scope>NUCLEOTIDE SEQUENCE [LARGE SCALE GENOMIC DNA]</scope>
    <source>
        <strain evidence="3">G3</strain>
    </source>
</reference>
<feature type="transmembrane region" description="Helical" evidence="2">
    <location>
        <begin position="451"/>
        <end position="475"/>
    </location>
</feature>
<proteinExistence type="predicted"/>
<accession>A2F2H5</accession>
<reference evidence="3" key="1">
    <citation type="submission" date="2006-10" db="EMBL/GenBank/DDBJ databases">
        <authorList>
            <person name="Amadeo P."/>
            <person name="Zhao Q."/>
            <person name="Wortman J."/>
            <person name="Fraser-Liggett C."/>
            <person name="Carlton J."/>
        </authorList>
    </citation>
    <scope>NUCLEOTIDE SEQUENCE</scope>
    <source>
        <strain evidence="3">G3</strain>
    </source>
</reference>
<dbReference type="PANTHER" id="PTHR36220:SF1">
    <property type="entry name" value="GAMMA TUBULIN COMPLEX COMPONENT C-TERMINAL DOMAIN-CONTAINING PROTEIN"/>
    <property type="match status" value="1"/>
</dbReference>
<dbReference type="KEGG" id="tva:4758692"/>
<dbReference type="OrthoDB" id="5317514at2759"/>
<dbReference type="VEuPathDB" id="TrichDB:TVAG_265780"/>
<sequence>MLWSLIHFASCKWELEQIIKPSLDNYGIFGRSVGVSEDKIVVGASWETTGSDSRLGALYIFQLDQNTNKYKEVQKLIPYGPEDKSIILNNTGSTCQVSRDGKRIVAGAPYSTVKGFEQVGAIVVFDYDEQKQLFTQTKIITPVENPTESDAYQGFGRSLTITSDGKTIASGYYNKPNVVKYIDDHGAVFITTETVDGWTTPTRIDPPSINENKRFKFGSDLQFIDNSHLIVAVDLFDSYFGMGSCYYTRSGSNDWTLTQQILPEGISNGEYNSKPIKSYGSKIGMPNQKTLATMVAYKKDLNPNGAFFIISFSNDKWNTDKFQVIEYPPDVQLTGLAFCGDSIFMTHASNITDTRNPDKKTDAILIFRRDSSGKFELSSTETLYPEENPPELLNFASDLAWGHDCNSIVVGGMTKYKHDDSHPEWSDQPSNESRAYVYKLTSPYNPSSNKAVIVICSLLACIAVVAVIGVVIYCARKHKGMIKIDKQYGSKINEL</sequence>
<protein>
    <submittedName>
        <fullName evidence="3">Uncharacterized protein</fullName>
    </submittedName>
</protein>
<keyword evidence="2" id="KW-0472">Membrane</keyword>
<organism evidence="3 4">
    <name type="scientific">Trichomonas vaginalis (strain ATCC PRA-98 / G3)</name>
    <dbReference type="NCBI Taxonomy" id="412133"/>
    <lineage>
        <taxon>Eukaryota</taxon>
        <taxon>Metamonada</taxon>
        <taxon>Parabasalia</taxon>
        <taxon>Trichomonadida</taxon>
        <taxon>Trichomonadidae</taxon>
        <taxon>Trichomonas</taxon>
    </lineage>
</organism>
<evidence type="ECO:0000256" key="1">
    <source>
        <dbReference type="ARBA" id="ARBA00022729"/>
    </source>
</evidence>
<keyword evidence="2" id="KW-1133">Transmembrane helix</keyword>
<dbReference type="PANTHER" id="PTHR36220">
    <property type="entry name" value="UNNAMED PRODUCT"/>
    <property type="match status" value="1"/>
</dbReference>
<evidence type="ECO:0000313" key="4">
    <source>
        <dbReference type="Proteomes" id="UP000001542"/>
    </source>
</evidence>
<dbReference type="Pfam" id="PF14312">
    <property type="entry name" value="FG-GAP_2"/>
    <property type="match status" value="1"/>
</dbReference>
<evidence type="ECO:0000313" key="3">
    <source>
        <dbReference type="EMBL" id="EAY00875.1"/>
    </source>
</evidence>
<gene>
    <name evidence="3" type="ORF">TVAG_265780</name>
</gene>